<feature type="coiled-coil region" evidence="1">
    <location>
        <begin position="83"/>
        <end position="211"/>
    </location>
</feature>
<organism evidence="2 3">
    <name type="scientific">Thanatephorus cucumeris (strain AG1-IB / isolate 7/3/14)</name>
    <name type="common">Lettuce bottom rot fungus</name>
    <name type="synonym">Rhizoctonia solani</name>
    <dbReference type="NCBI Taxonomy" id="1108050"/>
    <lineage>
        <taxon>Eukaryota</taxon>
        <taxon>Fungi</taxon>
        <taxon>Dikarya</taxon>
        <taxon>Basidiomycota</taxon>
        <taxon>Agaricomycotina</taxon>
        <taxon>Agaricomycetes</taxon>
        <taxon>Cantharellales</taxon>
        <taxon>Ceratobasidiaceae</taxon>
        <taxon>Rhizoctonia</taxon>
        <taxon>Rhizoctonia solani AG-1</taxon>
    </lineage>
</organism>
<sequence length="218" mass="25284">MWSDPPTAKEVHNEKQLRENSKFFQPAIKAGARMLRRSHMDSRSALDIIRMLLDKPPVAMKIQRQIVDEGGDFYATDAAMVLEAELTKMKQQHLKEIEDVKEELRQAKEQNNAQAQSELREFLEQAIAESTRLSGEIQSLRKGFEDERSRWESRVSEAESARKEAEKQQQALMSELEELRSRAERASGEELRRLERLINETLKKIEAIKAYRPSCIVM</sequence>
<keyword evidence="1" id="KW-0175">Coiled coil</keyword>
<evidence type="ECO:0000313" key="3">
    <source>
        <dbReference type="Proteomes" id="UP000012065"/>
    </source>
</evidence>
<accession>M5C145</accession>
<gene>
    <name evidence="2" type="ORF">BN14_06758</name>
</gene>
<proteinExistence type="predicted"/>
<evidence type="ECO:0000256" key="1">
    <source>
        <dbReference type="SAM" id="Coils"/>
    </source>
</evidence>
<dbReference type="AlphaFoldDB" id="M5C145"/>
<name>M5C145_THACB</name>
<protein>
    <submittedName>
        <fullName evidence="2">Uncharacterized protein</fullName>
    </submittedName>
</protein>
<dbReference type="HOGENOM" id="CLU_1267663_0_0_1"/>
<comment type="caution">
    <text evidence="2">The sequence shown here is derived from an EMBL/GenBank/DDBJ whole genome shotgun (WGS) entry which is preliminary data.</text>
</comment>
<dbReference type="Proteomes" id="UP000012065">
    <property type="component" value="Unassembled WGS sequence"/>
</dbReference>
<dbReference type="EMBL" id="CAOJ01010279">
    <property type="protein sequence ID" value="CCO32695.1"/>
    <property type="molecule type" value="Genomic_DNA"/>
</dbReference>
<reference evidence="2 3" key="1">
    <citation type="journal article" date="2013" name="J. Biotechnol.">
        <title>Establishment and interpretation of the genome sequence of the phytopathogenic fungus Rhizoctonia solani AG1-IB isolate 7/3/14.</title>
        <authorList>
            <person name="Wibberg D.W."/>
            <person name="Jelonek L.J."/>
            <person name="Rupp O.R."/>
            <person name="Hennig M.H."/>
            <person name="Eikmeyer F.E."/>
            <person name="Goesmann A.G."/>
            <person name="Hartmann A.H."/>
            <person name="Borriss R.B."/>
            <person name="Grosch R.G."/>
            <person name="Puehler A.P."/>
            <person name="Schlueter A.S."/>
        </authorList>
    </citation>
    <scope>NUCLEOTIDE SEQUENCE [LARGE SCALE GENOMIC DNA]</scope>
    <source>
        <strain evidence="3">AG1-IB / isolate 7/3/14</strain>
    </source>
</reference>
<evidence type="ECO:0000313" key="2">
    <source>
        <dbReference type="EMBL" id="CCO32695.1"/>
    </source>
</evidence>